<reference evidence="2 3" key="3">
    <citation type="journal article" date="2005" name="Nature">
        <title>The DNA sequence of the human X chromosome.</title>
        <authorList>
            <person name="Ross M.T."/>
            <person name="Grafham D.V."/>
            <person name="Coffey A.J."/>
            <person name="Scherer S."/>
            <person name="McLay K."/>
            <person name="Muzny D."/>
            <person name="Platzer M."/>
            <person name="Howell G.R."/>
            <person name="Burrows C."/>
            <person name="Bird C.P."/>
            <person name="Frankish A."/>
            <person name="Lovell F.L."/>
            <person name="Howe K.L."/>
            <person name="Ashurst J.L."/>
            <person name="Fulton R.S."/>
            <person name="Sudbrak R."/>
            <person name="Wen G."/>
            <person name="Jones M.C."/>
            <person name="Hurles M.E."/>
            <person name="Andrews T.D."/>
            <person name="Scott C.E."/>
            <person name="Searle S."/>
            <person name="Ramser J."/>
            <person name="Whittaker A."/>
            <person name="Deadman R."/>
            <person name="Carter N.P."/>
            <person name="Hunt S.E."/>
            <person name="Chen R."/>
            <person name="Cree A."/>
            <person name="Gunaratne P."/>
            <person name="Havlak P."/>
            <person name="Hodgson A."/>
            <person name="Metzker M.L."/>
            <person name="Richards S."/>
            <person name="Scott G."/>
            <person name="Steffen D."/>
            <person name="Sodergren E."/>
            <person name="Wheeler D.A."/>
            <person name="Worley K.C."/>
            <person name="Ainscough R."/>
            <person name="Ambrose K.D."/>
            <person name="Ansari-Lari M.A."/>
            <person name="Aradhya S."/>
            <person name="Ashwell R.I."/>
            <person name="Babbage A.K."/>
            <person name="Bagguley C.L."/>
            <person name="Ballabio A."/>
            <person name="Banerjee R."/>
            <person name="Barker G.E."/>
            <person name="Barlow K.F."/>
            <person name="Barrett I.P."/>
            <person name="Bates K.N."/>
            <person name="Beare D.M."/>
            <person name="Beasley H."/>
            <person name="Beasley O."/>
            <person name="Beck A."/>
            <person name="Bethel G."/>
            <person name="Blechschmidt K."/>
            <person name="Brady N."/>
            <person name="Bray-Allen S."/>
            <person name="Bridgeman A.M."/>
            <person name="Brown A.J."/>
            <person name="Brown M.J."/>
            <person name="Bonnin D."/>
            <person name="Bruford E.A."/>
            <person name="Buhay C."/>
            <person name="Burch P."/>
            <person name="Burford D."/>
            <person name="Burgess J."/>
            <person name="Burrill W."/>
            <person name="Burton J."/>
            <person name="Bye J.M."/>
            <person name="Carder C."/>
            <person name="Carrel L."/>
            <person name="Chako J."/>
            <person name="Chapman J.C."/>
            <person name="Chavez D."/>
            <person name="Chen E."/>
            <person name="Chen G."/>
            <person name="Chen Y."/>
            <person name="Chen Z."/>
            <person name="Chinault C."/>
            <person name="Ciccodicola A."/>
            <person name="Clark S.Y."/>
            <person name="Clarke G."/>
            <person name="Clee C.M."/>
            <person name="Clegg S."/>
            <person name="Clerc-Blankenburg K."/>
            <person name="Clifford K."/>
            <person name="Cobley V."/>
            <person name="Cole C.G."/>
            <person name="Conquer J.S."/>
            <person name="Corby N."/>
            <person name="Connor R.E."/>
            <person name="David R."/>
            <person name="Davies J."/>
            <person name="Davis C."/>
            <person name="Davis J."/>
            <person name="Delgado O."/>
            <person name="Deshazo D."/>
            <person name="Dhami P."/>
            <person name="Ding Y."/>
            <person name="Dinh H."/>
            <person name="Dodsworth S."/>
            <person name="Draper H."/>
            <person name="Dugan-Rocha S."/>
            <person name="Dunham A."/>
            <person name="Dunn M."/>
            <person name="Durbin K.J."/>
            <person name="Dutta I."/>
            <person name="Eades T."/>
            <person name="Ellwood M."/>
            <person name="Emery-Cohen A."/>
            <person name="Errington H."/>
            <person name="Evans K.L."/>
            <person name="Faulkner L."/>
            <person name="Francis F."/>
            <person name="Frankland J."/>
            <person name="Fraser A.E."/>
            <person name="Galgoczy P."/>
            <person name="Gilbert J."/>
            <person name="Gill R."/>
            <person name="Glockner G."/>
            <person name="Gregory S.G."/>
            <person name="Gribble S."/>
            <person name="Griffiths C."/>
            <person name="Grocock R."/>
            <person name="Gu Y."/>
            <person name="Gwilliam R."/>
            <person name="Hamilton C."/>
            <person name="Hart E.A."/>
            <person name="Hawes A."/>
            <person name="Heath P.D."/>
            <person name="Heitmann K."/>
            <person name="Hennig S."/>
            <person name="Hernandez J."/>
            <person name="Hinzmann B."/>
            <person name="Ho S."/>
            <person name="Hoffs M."/>
            <person name="Howden P.J."/>
            <person name="Huckle E.J."/>
            <person name="Hume J."/>
            <person name="Hunt P.J."/>
            <person name="Hunt A.R."/>
            <person name="Isherwood J."/>
            <person name="Jacob L."/>
            <person name="Johnson D."/>
            <person name="Jones S."/>
            <person name="de Jong P.J."/>
            <person name="Joseph S.S."/>
            <person name="Keenan S."/>
            <person name="Kelly S."/>
            <person name="Kershaw J.K."/>
            <person name="Khan Z."/>
            <person name="Kioschis P."/>
            <person name="Klages S."/>
            <person name="Knights A.J."/>
            <person name="Kosiura A."/>
            <person name="Kovar-Smith C."/>
            <person name="Laird G.K."/>
            <person name="Langford C."/>
            <person name="Lawlor S."/>
            <person name="Leversha M."/>
            <person name="Lewis L."/>
            <person name="Liu W."/>
            <person name="Lloyd C."/>
            <person name="Lloyd D.M."/>
            <person name="Loulseged H."/>
            <person name="Loveland J.E."/>
            <person name="Lovell J.D."/>
            <person name="Lozado R."/>
            <person name="Lu J."/>
            <person name="Lyne R."/>
            <person name="Ma J."/>
            <person name="Maheshwari M."/>
            <person name="Matthews L.H."/>
            <person name="McDowall J."/>
            <person name="McLaren S."/>
            <person name="McMurray A."/>
            <person name="Meidl P."/>
            <person name="Meitinger T."/>
            <person name="Milne S."/>
            <person name="Miner G."/>
            <person name="Mistry S.L."/>
            <person name="Morgan M."/>
            <person name="Morris S."/>
            <person name="Muller I."/>
            <person name="Mullikin J.C."/>
            <person name="Nguyen N."/>
            <person name="Nordsiek G."/>
            <person name="Nyakatura G."/>
            <person name="O'Dell C.N."/>
            <person name="Okwuonu G."/>
            <person name="Palmer S."/>
            <person name="Pandian R."/>
            <person name="Parker D."/>
            <person name="Parrish J."/>
            <person name="Pasternak S."/>
            <person name="Patel D."/>
            <person name="Pearce A.V."/>
            <person name="Pearson D.M."/>
            <person name="Pelan S.E."/>
            <person name="Perez L."/>
            <person name="Porter K.M."/>
            <person name="Ramsey Y."/>
            <person name="Reichwald K."/>
            <person name="Rhodes S."/>
            <person name="Ridler K.A."/>
            <person name="Schlessinger D."/>
            <person name="Schueler M.G."/>
            <person name="Sehra H.K."/>
            <person name="Shaw-Smith C."/>
            <person name="Shen H."/>
            <person name="Sheridan E.M."/>
            <person name="Shownkeen R."/>
            <person name="Skuce C.D."/>
            <person name="Smith M.L."/>
            <person name="Sotheran E.C."/>
            <person name="Steingruber H.E."/>
            <person name="Steward C.A."/>
            <person name="Storey R."/>
            <person name="Swann R.M."/>
            <person name="Swarbreck D."/>
            <person name="Tabor P.E."/>
            <person name="Taudien S."/>
            <person name="Taylor T."/>
            <person name="Teague B."/>
            <person name="Thomas K."/>
            <person name="Thorpe A."/>
            <person name="Timms K."/>
            <person name="Tracey A."/>
            <person name="Trevanion S."/>
            <person name="Tromans A.C."/>
            <person name="d'Urso M."/>
            <person name="Verduzco D."/>
            <person name="Villasana D."/>
            <person name="Waldron L."/>
            <person name="Wall M."/>
            <person name="Wang Q."/>
            <person name="Warren J."/>
            <person name="Warry G.L."/>
            <person name="Wei X."/>
            <person name="West A."/>
            <person name="Whitehead S.L."/>
            <person name="Whiteley M.N."/>
            <person name="Wilkinson J.E."/>
            <person name="Willey D.L."/>
            <person name="Williams G."/>
            <person name="Williams L."/>
            <person name="Williamson A."/>
            <person name="Williamson H."/>
            <person name="Wilming L."/>
            <person name="Woodmansey R.L."/>
            <person name="Wray P.W."/>
            <person name="Yen J."/>
            <person name="Zhang J."/>
            <person name="Zhou J."/>
            <person name="Zoghbi H."/>
            <person name="Zorilla S."/>
            <person name="Buck D."/>
            <person name="Reinhardt R."/>
            <person name="Poustka A."/>
            <person name="Rosenthal A."/>
            <person name="Lehrach H."/>
            <person name="Meindl A."/>
            <person name="Minx P.J."/>
            <person name="Hillier L.W."/>
            <person name="Willard H.F."/>
            <person name="Wilson R.K."/>
            <person name="Waterston R.H."/>
            <person name="Rice C.M."/>
            <person name="Vaudin M."/>
            <person name="Coulson A."/>
            <person name="Nelson D.L."/>
            <person name="Weinstock G."/>
            <person name="Sulston J.E."/>
            <person name="Durbin R."/>
            <person name="Hubbard T."/>
            <person name="Gibbs R.A."/>
            <person name="Beck S."/>
            <person name="Rogers J."/>
            <person name="Bentley D.R."/>
        </authorList>
    </citation>
    <scope>NUCLEOTIDE SEQUENCE [LARGE SCALE GENOMIC DNA]</scope>
</reference>
<name>H0Y8Z3_HUMAN</name>
<accession>H0Y8Z3</accession>
<dbReference type="Ensembl" id="ENST00000481193.2">
    <property type="protein sequence ID" value="ENSP00000422633.1"/>
    <property type="gene ID" value="ENSG00000187243.17"/>
</dbReference>
<evidence type="ECO:0000313" key="2">
    <source>
        <dbReference type="Ensembl" id="ENSP00000422633.1"/>
    </source>
</evidence>
<gene>
    <name evidence="2" type="primary">MAGED4B</name>
</gene>
<protein>
    <submittedName>
        <fullName evidence="2">MAGE family member D4B</fullName>
    </submittedName>
</protein>
<dbReference type="GeneTree" id="ENSGT00940000162389"/>
<feature type="non-terminal residue" evidence="2">
    <location>
        <position position="1"/>
    </location>
</feature>
<proteinExistence type="predicted"/>
<dbReference type="ExpressionAtlas" id="H0Y8Z3">
    <property type="expression patterns" value="baseline and differential"/>
</dbReference>
<dbReference type="OrthoDB" id="205198at2759"/>
<evidence type="ECO:0000256" key="1">
    <source>
        <dbReference type="SAM" id="MobiDB-lite"/>
    </source>
</evidence>
<feature type="region of interest" description="Disordered" evidence="1">
    <location>
        <begin position="1"/>
        <end position="26"/>
    </location>
</feature>
<reference evidence="2" key="5">
    <citation type="submission" date="2025-09" db="UniProtKB">
        <authorList>
            <consortium name="Ensembl"/>
        </authorList>
    </citation>
    <scope>IDENTIFICATION</scope>
</reference>
<dbReference type="Proteomes" id="UP000005640">
    <property type="component" value="Chromosome X"/>
</dbReference>
<dbReference type="UCSC" id="uc064zhn.1">
    <property type="organism name" value="human"/>
</dbReference>
<dbReference type="Ensembl" id="ENST00000481193.2">
    <property type="protein sequence ID" value="ENSP00000422633.1"/>
    <property type="gene ID" value="ENSG00000187243.18"/>
</dbReference>
<reference evidence="2 3" key="2">
    <citation type="journal article" date="2004" name="Nature">
        <title>Finishing the euchromatic sequence of the human genome.</title>
        <authorList>
            <consortium name="International Human Genome Sequencing Consortium"/>
        </authorList>
    </citation>
    <scope>NUCLEOTIDE SEQUENCE [LARGE SCALE GENOMIC DNA]</scope>
</reference>
<keyword evidence="3" id="KW-1185">Reference proteome</keyword>
<sequence>VSLPCPHPFSEAGRRGLSAAHRSHTQRGLPGDCWMKGMIAWEPRTLPG</sequence>
<dbReference type="HOGENOM" id="CLU_3162384_0_0_1"/>
<reference evidence="2 3" key="1">
    <citation type="journal article" date="2001" name="Nature">
        <title>Initial sequencing and analysis of the human genome.</title>
        <authorList>
            <consortium name="International Human Genome Sequencing Consortium"/>
            <person name="Lander E.S."/>
            <person name="Linton L.M."/>
            <person name="Birren B."/>
            <person name="Nusbaum C."/>
            <person name="Zody M.C."/>
            <person name="Baldwin J."/>
            <person name="Devon K."/>
            <person name="Dewar K."/>
            <person name="Doyle M."/>
            <person name="FitzHugh W."/>
            <person name="Funke R."/>
            <person name="Gage D."/>
            <person name="Harris K."/>
            <person name="Heaford A."/>
            <person name="Howland J."/>
            <person name="Kann L."/>
            <person name="Lehoczky J."/>
            <person name="LeVine R."/>
            <person name="McEwan P."/>
            <person name="McKernan K."/>
            <person name="Meldrim J."/>
            <person name="Mesirov J.P."/>
            <person name="Miranda C."/>
            <person name="Morris W."/>
            <person name="Naylor J."/>
            <person name="Raymond C."/>
            <person name="Rosetti M."/>
            <person name="Santos R."/>
            <person name="Sheridan A."/>
            <person name="Sougnez C."/>
            <person name="Stange-Thomann N."/>
            <person name="Stojanovic N."/>
            <person name="Subramanian A."/>
            <person name="Wyman D."/>
            <person name="Rogers J."/>
            <person name="Sulston J."/>
            <person name="Ainscough R."/>
            <person name="Beck S."/>
            <person name="Bentley D."/>
            <person name="Burton J."/>
            <person name="Clee C."/>
            <person name="Carter N."/>
            <person name="Coulson A."/>
            <person name="Deadman R."/>
            <person name="Deloukas P."/>
            <person name="Dunham A."/>
            <person name="Dunham I."/>
            <person name="Durbin R."/>
            <person name="French L."/>
            <person name="Grafham D."/>
            <person name="Gregory S."/>
            <person name="Hubbard T."/>
            <person name="Humphray S."/>
            <person name="Hunt A."/>
            <person name="Jones M."/>
            <person name="Lloyd C."/>
            <person name="McMurray A."/>
            <person name="Matthews L."/>
            <person name="Mercer S."/>
            <person name="Milne S."/>
            <person name="Mullikin J.C."/>
            <person name="Mungall A."/>
            <person name="Plumb R."/>
            <person name="Ross M."/>
            <person name="Shownkeen R."/>
            <person name="Sims S."/>
            <person name="Waterston R.H."/>
            <person name="Wilson R.K."/>
            <person name="Hillier L.W."/>
            <person name="McPherson J.D."/>
            <person name="Marra M.A."/>
            <person name="Mardis E.R."/>
            <person name="Fulton L.A."/>
            <person name="Chinwalla A.T."/>
            <person name="Pepin K.H."/>
            <person name="Gish W.R."/>
            <person name="Chissoe S.L."/>
            <person name="Wendl M.C."/>
            <person name="Delehaunty K.D."/>
            <person name="Miner T.L."/>
            <person name="Delehaunty A."/>
            <person name="Kramer J.B."/>
            <person name="Cook L.L."/>
            <person name="Fulton R.S."/>
            <person name="Johnson D.L."/>
            <person name="Minx P.J."/>
            <person name="Clifton S.W."/>
            <person name="Hawkins T."/>
            <person name="Branscomb E."/>
            <person name="Predki P."/>
            <person name="Richardson P."/>
            <person name="Wenning S."/>
            <person name="Slezak T."/>
            <person name="Doggett N."/>
            <person name="Cheng J.F."/>
            <person name="Olsen A."/>
            <person name="Lucas S."/>
            <person name="Elkin C."/>
            <person name="Uberbacher E."/>
            <person name="Frazier M."/>
            <person name="Gibbs R.A."/>
            <person name="Muzny D.M."/>
            <person name="Scherer S.E."/>
            <person name="Bouck J.B."/>
            <person name="Sodergren E.J."/>
            <person name="Worley K.C."/>
            <person name="Rives C.M."/>
            <person name="Gorrell J.H."/>
            <person name="Metzker M.L."/>
            <person name="Naylor S.L."/>
            <person name="Kucherlapati R.S."/>
            <person name="Nelson D.L."/>
            <person name="Weinstock G.M."/>
            <person name="Sakaki Y."/>
            <person name="Fujiyama A."/>
            <person name="Hattori M."/>
            <person name="Yada T."/>
            <person name="Toyoda A."/>
            <person name="Itoh T."/>
            <person name="Kawagoe C."/>
            <person name="Watanabe H."/>
            <person name="Totoki Y."/>
            <person name="Taylor T."/>
            <person name="Weissenbach J."/>
            <person name="Heilig R."/>
            <person name="Saurin W."/>
            <person name="Artiguenave F."/>
            <person name="Brottier P."/>
            <person name="Bruls T."/>
            <person name="Pelletier E."/>
            <person name="Robert C."/>
            <person name="Wincker P."/>
            <person name="Smith D.R."/>
            <person name="Doucette-Stamm L."/>
            <person name="Rubenfield M."/>
            <person name="Weinstock K."/>
            <person name="Lee H.M."/>
            <person name="Dubois J."/>
            <person name="Rosenthal A."/>
            <person name="Platzer M."/>
            <person name="Nyakatura G."/>
            <person name="Taudien S."/>
            <person name="Rump A."/>
            <person name="Yang H."/>
            <person name="Yu J."/>
            <person name="Wang J."/>
            <person name="Huang G."/>
            <person name="Gu J."/>
            <person name="Hood L."/>
            <person name="Rowen L."/>
            <person name="Madan A."/>
            <person name="Qin S."/>
            <person name="Davis R.W."/>
            <person name="Federspiel N.A."/>
            <person name="Abola A.P."/>
            <person name="Proctor M.J."/>
            <person name="Myers R.M."/>
            <person name="Schmutz J."/>
            <person name="Dickson M."/>
            <person name="Grimwood J."/>
            <person name="Cox D.R."/>
            <person name="Olson M.V."/>
            <person name="Kaul R."/>
            <person name="Raymond C."/>
            <person name="Shimizu N."/>
            <person name="Kawasaki K."/>
            <person name="Minoshima S."/>
            <person name="Evans G.A."/>
            <person name="Athanasiou M."/>
            <person name="Schultz R."/>
            <person name="Roe B.A."/>
            <person name="Chen F."/>
            <person name="Pan H."/>
            <person name="Ramser J."/>
            <person name="Lehrach H."/>
            <person name="Reinhardt R."/>
            <person name="McCombie W.R."/>
            <person name="de la Bastide M."/>
            <person name="Dedhia N."/>
            <person name="Blocker H."/>
            <person name="Hornischer K."/>
            <person name="Nordsiek G."/>
            <person name="Agarwala R."/>
            <person name="Aravind L."/>
            <person name="Bailey J.A."/>
            <person name="Bateman A."/>
            <person name="Batzoglou S."/>
            <person name="Birney E."/>
            <person name="Bork P."/>
            <person name="Brown D.G."/>
            <person name="Burge C.B."/>
            <person name="Cerutti L."/>
            <person name="Chen H.C."/>
            <person name="Church D."/>
            <person name="Clamp M."/>
            <person name="Copley R.R."/>
            <person name="Doerks T."/>
            <person name="Eddy S.R."/>
            <person name="Eichler E.E."/>
            <person name="Furey T.S."/>
            <person name="Galagan J."/>
            <person name="Gilbert J.G."/>
            <person name="Harmon C."/>
            <person name="Hayashizaki Y."/>
            <person name="Haussler D."/>
            <person name="Hermjakob H."/>
            <person name="Hokamp K."/>
            <person name="Jang W."/>
            <person name="Johnson L.S."/>
            <person name="Jones T.A."/>
            <person name="Kasif S."/>
            <person name="Kaspryzk A."/>
            <person name="Kennedy S."/>
            <person name="Kent W.J."/>
            <person name="Kitts P."/>
            <person name="Koonin E.V."/>
            <person name="Korf I."/>
            <person name="Kulp D."/>
            <person name="Lancet D."/>
            <person name="Lowe T.M."/>
            <person name="McLysaght A."/>
            <person name="Mikkelsen T."/>
            <person name="Moran J.V."/>
            <person name="Mulder N."/>
            <person name="Pollara V.J."/>
            <person name="Ponting C.P."/>
            <person name="Schuler G."/>
            <person name="Schultz J."/>
            <person name="Slater G."/>
            <person name="Smit A.F."/>
            <person name="Stupka E."/>
            <person name="Szustakowski J."/>
            <person name="Thierry-Mieg D."/>
            <person name="Thierry-Mieg J."/>
            <person name="Wagner L."/>
            <person name="Wallis J."/>
            <person name="Wheeler R."/>
            <person name="Williams A."/>
            <person name="Wolf Y.I."/>
            <person name="Wolfe K.H."/>
            <person name="Yang S.P."/>
            <person name="Yeh R.F."/>
            <person name="Collins F."/>
            <person name="Guyer M.S."/>
            <person name="Peterson J."/>
            <person name="Felsenfeld A."/>
            <person name="Wetterstrand K.A."/>
            <person name="Patrinos A."/>
            <person name="Morgan M.J."/>
            <person name="de Jong P."/>
            <person name="Catanese J.J."/>
            <person name="Osoegawa K."/>
            <person name="Shizuya H."/>
            <person name="Choi S."/>
            <person name="Chen Y.J."/>
        </authorList>
    </citation>
    <scope>NUCLEOTIDE SEQUENCE [LARGE SCALE GENOMIC DNA]</scope>
</reference>
<dbReference type="AlphaFoldDB" id="H0Y8Z3"/>
<dbReference type="HGNC" id="HGNC:22880">
    <property type="gene designation" value="MAGED4B"/>
</dbReference>
<dbReference type="VEuPathDB" id="HostDB:ENSG00000187243"/>
<evidence type="ECO:0000313" key="3">
    <source>
        <dbReference type="Proteomes" id="UP000005640"/>
    </source>
</evidence>
<reference evidence="2" key="4">
    <citation type="submission" date="2025-08" db="UniProtKB">
        <authorList>
            <consortium name="Ensembl"/>
        </authorList>
    </citation>
    <scope>IDENTIFICATION</scope>
</reference>
<dbReference type="Bgee" id="ENSG00000187243">
    <property type="expression patterns" value="Expressed in cortical plate and 96 other cell types or tissues"/>
</dbReference>
<dbReference type="EMBL" id="AC239585">
    <property type="status" value="NOT_ANNOTATED_CDS"/>
    <property type="molecule type" value="Genomic_DNA"/>
</dbReference>
<organism evidence="2 3">
    <name type="scientific">Homo sapiens</name>
    <name type="common">Human</name>
    <dbReference type="NCBI Taxonomy" id="9606"/>
    <lineage>
        <taxon>Eukaryota</taxon>
        <taxon>Metazoa</taxon>
        <taxon>Chordata</taxon>
        <taxon>Craniata</taxon>
        <taxon>Vertebrata</taxon>
        <taxon>Euteleostomi</taxon>
        <taxon>Mammalia</taxon>
        <taxon>Eutheria</taxon>
        <taxon>Euarchontoglires</taxon>
        <taxon>Primates</taxon>
        <taxon>Haplorrhini</taxon>
        <taxon>Catarrhini</taxon>
        <taxon>Hominidae</taxon>
        <taxon>Homo</taxon>
    </lineage>
</organism>